<dbReference type="AlphaFoldDB" id="A0A9X1WAA4"/>
<dbReference type="EMBL" id="JAJNNZ010000005">
    <property type="protein sequence ID" value="MCJ2376893.1"/>
    <property type="molecule type" value="Genomic_DNA"/>
</dbReference>
<protein>
    <submittedName>
        <fullName evidence="1">Uncharacterized protein</fullName>
    </submittedName>
</protein>
<dbReference type="InterPro" id="IPR022385">
    <property type="entry name" value="Rhs_assc_core"/>
</dbReference>
<accession>A0A9X1WAA4</accession>
<sequence length="106" mass="11879">MNSGVNANRQLGQLMPYQFTGGYTDGNTGLVQLDARWYNPHSSRFQQPDYWNLRNTHLPAAIQHELVRFTGLNTAQLLNDPSQQLAYGYVSGNPLGYFSCVPSNTI</sequence>
<dbReference type="Gene3D" id="2.180.10.10">
    <property type="entry name" value="RHS repeat-associated core"/>
    <property type="match status" value="1"/>
</dbReference>
<comment type="caution">
    <text evidence="1">The sequence shown here is derived from an EMBL/GenBank/DDBJ whole genome shotgun (WGS) entry which is preliminary data.</text>
</comment>
<dbReference type="NCBIfam" id="TIGR03696">
    <property type="entry name" value="Rhs_assc_core"/>
    <property type="match status" value="1"/>
</dbReference>
<organism evidence="1 2">
    <name type="scientific">Vibrio gelatinilyticus</name>
    <dbReference type="NCBI Taxonomy" id="2893468"/>
    <lineage>
        <taxon>Bacteria</taxon>
        <taxon>Pseudomonadati</taxon>
        <taxon>Pseudomonadota</taxon>
        <taxon>Gammaproteobacteria</taxon>
        <taxon>Vibrionales</taxon>
        <taxon>Vibrionaceae</taxon>
        <taxon>Vibrio</taxon>
    </lineage>
</organism>
<evidence type="ECO:0000313" key="1">
    <source>
        <dbReference type="EMBL" id="MCJ2376893.1"/>
    </source>
</evidence>
<reference evidence="1" key="1">
    <citation type="submission" date="2021-11" db="EMBL/GenBank/DDBJ databases">
        <title>Vibrio ZSDE26 sp. nov. and Vibrio ZSDZ34 sp. nov., isolated from coastal seawater in Qingdao.</title>
        <authorList>
            <person name="Zhang P."/>
        </authorList>
    </citation>
    <scope>NUCLEOTIDE SEQUENCE</scope>
    <source>
        <strain evidence="1">ZSDZ34</strain>
    </source>
</reference>
<evidence type="ECO:0000313" key="2">
    <source>
        <dbReference type="Proteomes" id="UP001139488"/>
    </source>
</evidence>
<name>A0A9X1WAA4_9VIBR</name>
<gene>
    <name evidence="1" type="ORF">LNL84_08595</name>
</gene>
<proteinExistence type="predicted"/>
<keyword evidence="2" id="KW-1185">Reference proteome</keyword>
<dbReference type="Proteomes" id="UP001139488">
    <property type="component" value="Unassembled WGS sequence"/>
</dbReference>